<feature type="domain" description="WW" evidence="3">
    <location>
        <begin position="161"/>
        <end position="194"/>
    </location>
</feature>
<organism evidence="4 5">
    <name type="scientific">Megaselia scalaris</name>
    <name type="common">Humpbacked fly</name>
    <name type="synonym">Phora scalaris</name>
    <dbReference type="NCBI Taxonomy" id="36166"/>
    <lineage>
        <taxon>Eukaryota</taxon>
        <taxon>Metazoa</taxon>
        <taxon>Ecdysozoa</taxon>
        <taxon>Arthropoda</taxon>
        <taxon>Hexapoda</taxon>
        <taxon>Insecta</taxon>
        <taxon>Pterygota</taxon>
        <taxon>Neoptera</taxon>
        <taxon>Endopterygota</taxon>
        <taxon>Diptera</taxon>
        <taxon>Brachycera</taxon>
        <taxon>Muscomorpha</taxon>
        <taxon>Platypezoidea</taxon>
        <taxon>Phoridae</taxon>
        <taxon>Megaseliini</taxon>
        <taxon>Megaselia</taxon>
    </lineage>
</organism>
<name>T1H286_MEGSC</name>
<protein>
    <recommendedName>
        <fullName evidence="3">WW domain-containing protein</fullName>
    </recommendedName>
</protein>
<dbReference type="HOGENOM" id="CLU_1010358_0_0_1"/>
<dbReference type="FunFam" id="2.20.70.10:FF:000017">
    <property type="entry name" value="E3 ubiquitin-protein ligase"/>
    <property type="match status" value="1"/>
</dbReference>
<dbReference type="PANTHER" id="PTHR11254:SF440">
    <property type="entry name" value="E3 UBIQUITIN-PROTEIN LIGASE NEDD-4"/>
    <property type="match status" value="1"/>
</dbReference>
<dbReference type="GO" id="GO:0019871">
    <property type="term" value="F:sodium channel inhibitor activity"/>
    <property type="evidence" value="ECO:0007669"/>
    <property type="project" value="TreeGrafter"/>
</dbReference>
<evidence type="ECO:0000256" key="1">
    <source>
        <dbReference type="ARBA" id="ARBA00022679"/>
    </source>
</evidence>
<dbReference type="EnsemblMetazoa" id="MESCA010323-RA">
    <property type="protein sequence ID" value="MESCA010323-PA"/>
    <property type="gene ID" value="MESCA010323"/>
</dbReference>
<dbReference type="EMBL" id="CAQQ02144192">
    <property type="status" value="NOT_ANNOTATED_CDS"/>
    <property type="molecule type" value="Genomic_DNA"/>
</dbReference>
<proteinExistence type="predicted"/>
<dbReference type="Gene3D" id="2.20.70.10">
    <property type="match status" value="3"/>
</dbReference>
<dbReference type="GO" id="GO:0006511">
    <property type="term" value="P:ubiquitin-dependent protein catabolic process"/>
    <property type="evidence" value="ECO:0007669"/>
    <property type="project" value="TreeGrafter"/>
</dbReference>
<keyword evidence="1" id="KW-0808">Transferase</keyword>
<dbReference type="InterPro" id="IPR035983">
    <property type="entry name" value="Hect_E3_ubiquitin_ligase"/>
</dbReference>
<dbReference type="GO" id="GO:0005737">
    <property type="term" value="C:cytoplasm"/>
    <property type="evidence" value="ECO:0007669"/>
    <property type="project" value="TreeGrafter"/>
</dbReference>
<dbReference type="GO" id="GO:0048814">
    <property type="term" value="P:regulation of dendrite morphogenesis"/>
    <property type="evidence" value="ECO:0007669"/>
    <property type="project" value="TreeGrafter"/>
</dbReference>
<keyword evidence="5" id="KW-1185">Reference proteome</keyword>
<feature type="region of interest" description="Disordered" evidence="2">
    <location>
        <begin position="63"/>
        <end position="162"/>
    </location>
</feature>
<dbReference type="STRING" id="36166.T1H286"/>
<dbReference type="SMART" id="SM00456">
    <property type="entry name" value="WW"/>
    <property type="match status" value="3"/>
</dbReference>
<sequence>LSGVQTPTSNNGLPPNWEERQDALGRTYYINHASRTTQWARPTLADTNNRVEAMTNDFQRRFHISADESEENRNQNEDQTDGENRSETSSPVAHEAPNDDGSQLSNEEEESLPPGWSMQVAPNGRTFFIDHTARKTTWIDPRTGRASPMPNQTRRVEDDLGPLPEGWEERVHTDRRVFYIDHNTRTTQWEDPRLSNPSIAGQAVPYSRDYKQKYEYFKSQLKKPNNVPNKFEIRVRRSSILEDSYRIINSTNKMDLLKTKLWIEFEGETGLEFIIY</sequence>
<dbReference type="Proteomes" id="UP000015102">
    <property type="component" value="Unassembled WGS sequence"/>
</dbReference>
<dbReference type="SUPFAM" id="SSF51045">
    <property type="entry name" value="WW domain"/>
    <property type="match status" value="3"/>
</dbReference>
<dbReference type="FunFam" id="2.20.70.10:FF:000037">
    <property type="entry name" value="E3 ubiquitin-protein ligase nedd-4"/>
    <property type="match status" value="1"/>
</dbReference>
<dbReference type="GO" id="GO:0016567">
    <property type="term" value="P:protein ubiquitination"/>
    <property type="evidence" value="ECO:0007669"/>
    <property type="project" value="TreeGrafter"/>
</dbReference>
<evidence type="ECO:0000259" key="3">
    <source>
        <dbReference type="PROSITE" id="PS50020"/>
    </source>
</evidence>
<evidence type="ECO:0000313" key="4">
    <source>
        <dbReference type="EnsemblMetazoa" id="MESCA010323-PA"/>
    </source>
</evidence>
<reference evidence="4" key="2">
    <citation type="submission" date="2015-06" db="UniProtKB">
        <authorList>
            <consortium name="EnsemblMetazoa"/>
        </authorList>
    </citation>
    <scope>IDENTIFICATION</scope>
</reference>
<feature type="domain" description="WW" evidence="3">
    <location>
        <begin position="110"/>
        <end position="143"/>
    </location>
</feature>
<dbReference type="EMBL" id="CAQQ02144191">
    <property type="status" value="NOT_ANNOTATED_CDS"/>
    <property type="molecule type" value="Genomic_DNA"/>
</dbReference>
<dbReference type="EMBL" id="CAQQ02144190">
    <property type="status" value="NOT_ANNOTATED_CDS"/>
    <property type="molecule type" value="Genomic_DNA"/>
</dbReference>
<dbReference type="EMBL" id="CAQQ02144189">
    <property type="status" value="NOT_ANNOTATED_CDS"/>
    <property type="molecule type" value="Genomic_DNA"/>
</dbReference>
<dbReference type="InterPro" id="IPR001202">
    <property type="entry name" value="WW_dom"/>
</dbReference>
<dbReference type="PROSITE" id="PS01159">
    <property type="entry name" value="WW_DOMAIN_1"/>
    <property type="match status" value="3"/>
</dbReference>
<dbReference type="PANTHER" id="PTHR11254">
    <property type="entry name" value="HECT DOMAIN UBIQUITIN-PROTEIN LIGASE"/>
    <property type="match status" value="1"/>
</dbReference>
<dbReference type="AlphaFoldDB" id="T1H286"/>
<feature type="compositionally biased region" description="Basic and acidic residues" evidence="2">
    <location>
        <begin position="63"/>
        <end position="86"/>
    </location>
</feature>
<dbReference type="SUPFAM" id="SSF56204">
    <property type="entry name" value="Hect, E3 ligase catalytic domain"/>
    <property type="match status" value="1"/>
</dbReference>
<dbReference type="InterPro" id="IPR036020">
    <property type="entry name" value="WW_dom_sf"/>
</dbReference>
<evidence type="ECO:0000313" key="5">
    <source>
        <dbReference type="Proteomes" id="UP000015102"/>
    </source>
</evidence>
<dbReference type="OMA" id="AHEAPND"/>
<dbReference type="InterPro" id="IPR050409">
    <property type="entry name" value="E3_ubiq-protein_ligase"/>
</dbReference>
<dbReference type="EMBL" id="CAQQ02144193">
    <property type="status" value="NOT_ANNOTATED_CDS"/>
    <property type="molecule type" value="Genomic_DNA"/>
</dbReference>
<feature type="domain" description="WW" evidence="3">
    <location>
        <begin position="11"/>
        <end position="44"/>
    </location>
</feature>
<dbReference type="GO" id="GO:0061630">
    <property type="term" value="F:ubiquitin protein ligase activity"/>
    <property type="evidence" value="ECO:0007669"/>
    <property type="project" value="TreeGrafter"/>
</dbReference>
<dbReference type="CDD" id="cd00201">
    <property type="entry name" value="WW"/>
    <property type="match status" value="3"/>
</dbReference>
<dbReference type="Pfam" id="PF00397">
    <property type="entry name" value="WW"/>
    <property type="match status" value="3"/>
</dbReference>
<evidence type="ECO:0000256" key="2">
    <source>
        <dbReference type="SAM" id="MobiDB-lite"/>
    </source>
</evidence>
<accession>T1H286</accession>
<dbReference type="PROSITE" id="PS50020">
    <property type="entry name" value="WW_DOMAIN_2"/>
    <property type="match status" value="3"/>
</dbReference>
<reference evidence="5" key="1">
    <citation type="submission" date="2013-02" db="EMBL/GenBank/DDBJ databases">
        <authorList>
            <person name="Hughes D."/>
        </authorList>
    </citation>
    <scope>NUCLEOTIDE SEQUENCE</scope>
    <source>
        <strain>Durham</strain>
        <strain evidence="5">NC isolate 2 -- Noor lab</strain>
    </source>
</reference>
<dbReference type="Gene3D" id="3.90.1750.10">
    <property type="entry name" value="Hect, E3 ligase catalytic domains"/>
    <property type="match status" value="1"/>
</dbReference>